<sequence>MNSVKKIIVLGGHGETGRRIVGNLSLRYPDLQVTIGSRRAAPASDGTTPIVRIDTNDRVQALEVLSHYDLAIIALGPMHVHGSTPHQLCIEAGVDCIDINDSLVVAEQVLALQAVAAQSKRAVFTGMGFTPGLSSMLIAELADQHASHTGTYRIRACMGAAYGGGETSPYAILSSFRPQIATLVAGAHQSVPTPWRDGLERFSFPGQQVPVETIPFSPLEAVSLASSRSALAGVVSNLDARYHIQYLKQGFARMLARIQLSPQTVEWFARKFYKSGQKMKRKKDADPDTVLWVYPDDAPQRGLLVHGVLSSYDLTAAMACAVADAWLAGDLAACQGVYAVDHLGEDLRACLRRHLARRGVTSKPADIPGLTEQGLDFGWVASISSSDVRALRHFRCNWYTASPKHPKMVPLQKRFLLQSKVWKTLRSRRKGLSFLGFVLFTMRRWRQHFKALKSFRSEAVGPCAGWWPDITRDISMFTSGYSRVRDMLGQTLALQLYGQMFLETGRMEMRWLWPDPTIFAALDRPAEGVRDYWLAFMEGCQELGVLRYETQTEGNRLVCEITHCAYAAMFARLDCPELAALVRQMEHEALAYMASNSGLELDWQAGPSGTARIMLKTPLSSDRQPAEQQQRVSV</sequence>
<dbReference type="AlphaFoldDB" id="A0A0H2Z6U2"/>
<dbReference type="EMBL" id="CP000438">
    <property type="protein sequence ID" value="ABJ09874.1"/>
    <property type="molecule type" value="Genomic_DNA"/>
</dbReference>
<dbReference type="RefSeq" id="WP_003141090.1">
    <property type="nucleotide sequence ID" value="NC_008463.1"/>
</dbReference>
<dbReference type="PANTHER" id="PTHR43796:SF2">
    <property type="entry name" value="CARBOXYNORSPERMIDINE SYNTHASE"/>
    <property type="match status" value="1"/>
</dbReference>
<reference evidence="1 2" key="1">
    <citation type="journal article" date="2006" name="Genome Biol.">
        <title>Genomic analysis reveals that Pseudomonas aeruginosa virulence is combinatorial.</title>
        <authorList>
            <person name="Lee D.G."/>
            <person name="Urbach J.M."/>
            <person name="Wu G."/>
            <person name="Liberati N.T."/>
            <person name="Feinbaum R.L."/>
            <person name="Miyata S."/>
            <person name="Diggins L.T."/>
            <person name="He J."/>
            <person name="Saucier M."/>
            <person name="Deziel E."/>
            <person name="Friedman L."/>
            <person name="Li L."/>
            <person name="Grills G."/>
            <person name="Montgomery K."/>
            <person name="Kucherlapati R."/>
            <person name="Rahme L.G."/>
            <person name="Ausubel F.M."/>
        </authorList>
    </citation>
    <scope>NUCLEOTIDE SEQUENCE [LARGE SCALE GENOMIC DNA]</scope>
    <source>
        <strain evidence="1 2">UCBPP-PA14</strain>
    </source>
</reference>
<evidence type="ECO:0008006" key="3">
    <source>
        <dbReference type="Google" id="ProtNLM"/>
    </source>
</evidence>
<evidence type="ECO:0000313" key="2">
    <source>
        <dbReference type="Proteomes" id="UP000000653"/>
    </source>
</evidence>
<protein>
    <recommendedName>
        <fullName evidence="3">Saccharopine dehydrogenase</fullName>
    </recommendedName>
</protein>
<dbReference type="Gene3D" id="3.40.50.720">
    <property type="entry name" value="NAD(P)-binding Rossmann-like Domain"/>
    <property type="match status" value="1"/>
</dbReference>
<dbReference type="InterPro" id="IPR036291">
    <property type="entry name" value="NAD(P)-bd_dom_sf"/>
</dbReference>
<dbReference type="PANTHER" id="PTHR43796">
    <property type="entry name" value="CARBOXYNORSPERMIDINE SYNTHASE"/>
    <property type="match status" value="1"/>
</dbReference>
<dbReference type="Proteomes" id="UP000000653">
    <property type="component" value="Chromosome"/>
</dbReference>
<gene>
    <name evidence="1" type="ordered locus">PA14_54890</name>
</gene>
<proteinExistence type="predicted"/>
<dbReference type="HOGENOM" id="CLU_431393_0_0_6"/>
<dbReference type="SUPFAM" id="SSF51735">
    <property type="entry name" value="NAD(P)-binding Rossmann-fold domains"/>
    <property type="match status" value="1"/>
</dbReference>
<accession>A0A0H2Z6U2</accession>
<evidence type="ECO:0000313" key="1">
    <source>
        <dbReference type="EMBL" id="ABJ09874.1"/>
    </source>
</evidence>
<dbReference type="BioCyc" id="PAER208963:G1G74-4623-MONOMER"/>
<organism evidence="1 2">
    <name type="scientific">Pseudomonas aeruginosa (strain UCBPP-PA14)</name>
    <dbReference type="NCBI Taxonomy" id="208963"/>
    <lineage>
        <taxon>Bacteria</taxon>
        <taxon>Pseudomonadati</taxon>
        <taxon>Pseudomonadota</taxon>
        <taxon>Gammaproteobacteria</taxon>
        <taxon>Pseudomonadales</taxon>
        <taxon>Pseudomonadaceae</taxon>
        <taxon>Pseudomonas</taxon>
    </lineage>
</organism>
<dbReference type="KEGG" id="pau:PA14_54890"/>
<name>A0A0H2Z6U2_PSEAB</name>